<comment type="caution">
    <text evidence="1">The sequence shown here is derived from an EMBL/GenBank/DDBJ whole genome shotgun (WGS) entry which is preliminary data.</text>
</comment>
<organism evidence="1 2">
    <name type="scientific">Rhodopirellula maiorica SM1</name>
    <dbReference type="NCBI Taxonomy" id="1265738"/>
    <lineage>
        <taxon>Bacteria</taxon>
        <taxon>Pseudomonadati</taxon>
        <taxon>Planctomycetota</taxon>
        <taxon>Planctomycetia</taxon>
        <taxon>Pirellulales</taxon>
        <taxon>Pirellulaceae</taxon>
        <taxon>Novipirellula</taxon>
    </lineage>
</organism>
<evidence type="ECO:0000313" key="2">
    <source>
        <dbReference type="Proteomes" id="UP000011991"/>
    </source>
</evidence>
<protein>
    <submittedName>
        <fullName evidence="1">Metallophosphoesterase</fullName>
    </submittedName>
</protein>
<reference evidence="1 2" key="1">
    <citation type="journal article" date="2013" name="Mar. Genomics">
        <title>Expression of sulfatases in Rhodopirellula baltica and the diversity of sulfatases in the genus Rhodopirellula.</title>
        <authorList>
            <person name="Wegner C.E."/>
            <person name="Richter-Heitmann T."/>
            <person name="Klindworth A."/>
            <person name="Klockow C."/>
            <person name="Richter M."/>
            <person name="Achstetter T."/>
            <person name="Glockner F.O."/>
            <person name="Harder J."/>
        </authorList>
    </citation>
    <scope>NUCLEOTIDE SEQUENCE [LARGE SCALE GENOMIC DNA]</scope>
    <source>
        <strain evidence="1 2">SM1</strain>
    </source>
</reference>
<accession>M5RPU0</accession>
<dbReference type="SUPFAM" id="SSF56300">
    <property type="entry name" value="Metallo-dependent phosphatases"/>
    <property type="match status" value="1"/>
</dbReference>
<name>M5RPU0_9BACT</name>
<dbReference type="Proteomes" id="UP000011991">
    <property type="component" value="Unassembled WGS sequence"/>
</dbReference>
<proteinExistence type="predicted"/>
<dbReference type="InterPro" id="IPR029052">
    <property type="entry name" value="Metallo-depent_PP-like"/>
</dbReference>
<dbReference type="EMBL" id="ANOG01000261">
    <property type="protein sequence ID" value="EMI21295.1"/>
    <property type="molecule type" value="Genomic_DNA"/>
</dbReference>
<dbReference type="Gene3D" id="3.60.21.10">
    <property type="match status" value="1"/>
</dbReference>
<dbReference type="PATRIC" id="fig|1265738.3.peg.1767"/>
<dbReference type="AlphaFoldDB" id="M5RPU0"/>
<keyword evidence="2" id="KW-1185">Reference proteome</keyword>
<gene>
    <name evidence="1" type="ORF">RMSM_01775</name>
</gene>
<sequence length="83" mass="9705">MRFIRPMELAGGYSVSDKTQRLMINVGSVGQPRDGDPRSCYVVYDEQVVEFRRVEYDIEETVKEIEAEPELDNFLGYRLREGR</sequence>
<evidence type="ECO:0000313" key="1">
    <source>
        <dbReference type="EMBL" id="EMI21295.1"/>
    </source>
</evidence>